<evidence type="ECO:0000256" key="16">
    <source>
        <dbReference type="ARBA" id="ARBA00068608"/>
    </source>
</evidence>
<evidence type="ECO:0000256" key="2">
    <source>
        <dbReference type="ARBA" id="ARBA00004567"/>
    </source>
</evidence>
<evidence type="ECO:0000259" key="20">
    <source>
        <dbReference type="Pfam" id="PF03177"/>
    </source>
</evidence>
<evidence type="ECO:0000256" key="13">
    <source>
        <dbReference type="ARBA" id="ARBA00023180"/>
    </source>
</evidence>
<keyword evidence="23" id="KW-1185">Reference proteome</keyword>
<dbReference type="Pfam" id="PF03177">
    <property type="entry name" value="Nucleoporin_C"/>
    <property type="match status" value="1"/>
</dbReference>
<dbReference type="FunFam" id="1.20.120.1880:FF:000001">
    <property type="entry name" value="Nuclear pore complex protein Nup155"/>
    <property type="match status" value="1"/>
</dbReference>
<dbReference type="PANTHER" id="PTHR10350">
    <property type="entry name" value="NUCLEAR PORE COMPLEX PROTEIN NUP155"/>
    <property type="match status" value="1"/>
</dbReference>
<dbReference type="InterPro" id="IPR042537">
    <property type="entry name" value="Nucleoporin_Nup155_C_2"/>
</dbReference>
<evidence type="ECO:0000256" key="8">
    <source>
        <dbReference type="ARBA" id="ARBA00022927"/>
    </source>
</evidence>
<dbReference type="Gene3D" id="1.20.58.1780">
    <property type="match status" value="1"/>
</dbReference>
<keyword evidence="11" id="KW-0472">Membrane</keyword>
<dbReference type="GO" id="GO:0036228">
    <property type="term" value="P:protein localization to nuclear inner membrane"/>
    <property type="evidence" value="ECO:0000318"/>
    <property type="project" value="GO_Central"/>
</dbReference>
<feature type="region of interest" description="Disordered" evidence="19">
    <location>
        <begin position="465"/>
        <end position="498"/>
    </location>
</feature>
<dbReference type="Proteomes" id="UP000007110">
    <property type="component" value="Unassembled WGS sequence"/>
</dbReference>
<proteinExistence type="inferred from homology"/>
<dbReference type="GO" id="GO:0006405">
    <property type="term" value="P:RNA export from nucleus"/>
    <property type="evidence" value="ECO:0000318"/>
    <property type="project" value="GO_Central"/>
</dbReference>
<dbReference type="FunFam" id="1.25.40.440:FF:000001">
    <property type="entry name" value="Nuclear pore complex subunit"/>
    <property type="match status" value="1"/>
</dbReference>
<feature type="compositionally biased region" description="Low complexity" evidence="19">
    <location>
        <begin position="469"/>
        <end position="496"/>
    </location>
</feature>
<feature type="region of interest" description="Disordered" evidence="19">
    <location>
        <begin position="997"/>
        <end position="1022"/>
    </location>
</feature>
<dbReference type="PANTHER" id="PTHR10350:SF6">
    <property type="entry name" value="NUCLEAR PORE COMPLEX PROTEIN NUP155"/>
    <property type="match status" value="1"/>
</dbReference>
<keyword evidence="12" id="KW-1015">Disulfide bond</keyword>
<dbReference type="OMA" id="SWAPFQK"/>
<feature type="domain" description="Nucleoporin Nup133/Nup155-like N-terminal" evidence="21">
    <location>
        <begin position="77"/>
        <end position="494"/>
    </location>
</feature>
<keyword evidence="6" id="KW-0597">Phosphoprotein</keyword>
<dbReference type="KEGG" id="spu:753562"/>
<dbReference type="Gene3D" id="1.25.40.450">
    <property type="entry name" value="Nucleoporin, helical domain, N-terminal subdomain"/>
    <property type="match status" value="1"/>
</dbReference>
<dbReference type="GO" id="GO:0017056">
    <property type="term" value="F:structural constituent of nuclear pore"/>
    <property type="evidence" value="ECO:0000318"/>
    <property type="project" value="GO_Central"/>
</dbReference>
<evidence type="ECO:0000256" key="6">
    <source>
        <dbReference type="ARBA" id="ARBA00022553"/>
    </source>
</evidence>
<evidence type="ECO:0000256" key="19">
    <source>
        <dbReference type="SAM" id="MobiDB-lite"/>
    </source>
</evidence>
<sequence>MAGLPQNVQSTEAALQEAGSNVDIFLNKDKGFPALEDLISAARTGPATMSGTTENDFPSLAAPSIGLADLPLLGPTKKTPLPPELVEQFGHMQCYCMMGAFPGISRAWLSVDTDIFVWNYQDGGDLAYFDGLSETILYAGLVRPKPNIFRPHIRFLMCIATTVEIVLLGVSFSRPREDIDPDDFGQSEMHLIPEPLFAIPSDNSHITNIQGTKDGRIFLASKDGCLYELVYQAQDGWFSRKCRKVNHSSGVLSYLIPSMLQLSDKDPLVQIALDESRHILYTRSEQGTLSVYDMGSDGKDMRKVTSIYYSSILRETIAAAKTIDRSHFKQLIHIAAVTSHESSYIHLVGVTHSGIRLYFSTTRGQYGDVSKQRPSSLSLVHVRLPPGFTANMSSVRPTNVHVASYTKGCLMLCASQNEDSDRLWCLSHDAMPFQQTLMETQVSHQVDSRTWFICEIPSEDHITPRDDVSSISLSPSSKLRPVSSSSSSPASPSYSIPNPPAVVQQHALPAPRYVLLSSQGSIIISRLRPVDQLRQLMLNNMGPKCPAVENFFRLHKEDQASATCLILACSTASSDQTIADWATQAFFLYGGEPGGIMMDQQPPPVANLAAVFGATTPVVGQTGHDTTNRPFGSPGGATPGSMRPAVASTPFHQSTPANQPPMSGLPRYAQLSGKFQGLCLYYGRIVRPMWEHRLVKEVPVIGHQPLKTLMSLSTGSHELSSVLRDMKALKTFLEKNSQYTMMAENMANSMPSNNMMRGDSLVSGGPALQREHLRMRAEIYANERQSLMNLQKLVDMTVEVLDMLKLLCYHQFHVVAATLSQMDQEELKKITFRDLVLRGKEMCGSLITALINRYIGDNSTTEAISTRLREVCPSLYSANDATCTKANETLQAAMTAETKSVRDRLLRESLELFKEVSQQLNLAAICAEFHQAHYYDGVVDLCLSAAFKRDPHNLALIYYKNGKKPEDAHGMEAFSARFECYKSITDILDQLLSASQAQPSSPAVPNRPGSPPKPDPNRLSNTDAEHYFDAMMHKCLVSDDELFHVTLYDWLVNKGLKEQLLAIPSPFVEPYIKRAVNYNTDSLEMLDLLWKYHEKSKNYPAASRILLKLAERHSTDVKLQQRIEYFSRAVMCSKSSSLRTSSASEGEFLHEIEEKLEVARLQLQVYEAISQSCNHSDPHVQNALSVLDSELIDITKLYGDFASGFDLSRCKLAIVHCAGHFDEELIQELWREIIDKELYQSGDKLAATRMAILSKLLISLGKIYSTSERYFPLDFLVLHLEKKNCELDWSESWVFKTLLAADVPLLKLHCVYDRHFRAKDPFWQTSRNPQHMLRVIASLLSAFTDNAALVHLQDRRLFINSTLDAIASYKVELEATPGRPNIIQSYLASFNDLQSRLDRMQINRAR</sequence>
<feature type="domain" description="Nucleoporin Nup133/Nup155-like C-terminal" evidence="20">
    <location>
        <begin position="672"/>
        <end position="1373"/>
    </location>
</feature>
<dbReference type="OrthoDB" id="338970at2759"/>
<reference evidence="23" key="1">
    <citation type="submission" date="2015-02" db="EMBL/GenBank/DDBJ databases">
        <title>Genome sequencing for Strongylocentrotus purpuratus.</title>
        <authorList>
            <person name="Murali S."/>
            <person name="Liu Y."/>
            <person name="Vee V."/>
            <person name="English A."/>
            <person name="Wang M."/>
            <person name="Skinner E."/>
            <person name="Han Y."/>
            <person name="Muzny D.M."/>
            <person name="Worley K.C."/>
            <person name="Gibbs R.A."/>
        </authorList>
    </citation>
    <scope>NUCLEOTIDE SEQUENCE</scope>
</reference>
<dbReference type="GO" id="GO:0044611">
    <property type="term" value="C:nuclear pore inner ring"/>
    <property type="evidence" value="ECO:0000318"/>
    <property type="project" value="GO_Central"/>
</dbReference>
<keyword evidence="10" id="KW-0906">Nuclear pore complex</keyword>
<comment type="subcellular location">
    <subcellularLocation>
        <location evidence="1">Nucleus membrane</location>
        <topology evidence="1">Peripheral membrane protein</topology>
        <orientation evidence="1">Cytoplasmic side</orientation>
    </subcellularLocation>
    <subcellularLocation>
        <location evidence="3">Nucleus membrane</location>
        <topology evidence="3">Peripheral membrane protein</topology>
        <orientation evidence="3">Nucleoplasmic side</orientation>
    </subcellularLocation>
    <subcellularLocation>
        <location evidence="2">Nucleus</location>
        <location evidence="2">Nuclear pore complex</location>
    </subcellularLocation>
</comment>
<name>A0A7M7PKM2_STRPU</name>
<dbReference type="Gene3D" id="1.20.120.1880">
    <property type="entry name" value="Nucleoporin, helical C-terminal domain"/>
    <property type="match status" value="1"/>
</dbReference>
<dbReference type="GO" id="GO:0031965">
    <property type="term" value="C:nuclear membrane"/>
    <property type="evidence" value="ECO:0007669"/>
    <property type="project" value="UniProtKB-SubCell"/>
</dbReference>
<dbReference type="InParanoid" id="A0A7M7PKM2"/>
<dbReference type="EnsemblMetazoa" id="XM_030996324">
    <property type="protein sequence ID" value="XP_030852184"/>
    <property type="gene ID" value="LOC753562"/>
</dbReference>
<evidence type="ECO:0000256" key="17">
    <source>
        <dbReference type="ARBA" id="ARBA00077084"/>
    </source>
</evidence>
<keyword evidence="7" id="KW-0509">mRNA transport</keyword>
<dbReference type="InterPro" id="IPR042538">
    <property type="entry name" value="Nucleoporin_Nup155_C_3"/>
</dbReference>
<dbReference type="InterPro" id="IPR014908">
    <property type="entry name" value="Nucleoporin_Nup133/Nup155_N"/>
</dbReference>
<dbReference type="GO" id="GO:0000972">
    <property type="term" value="P:transcription-dependent tethering of RNA polymerase II gene DNA at nuclear periphery"/>
    <property type="evidence" value="ECO:0000318"/>
    <property type="project" value="GO_Central"/>
</dbReference>
<dbReference type="InterPro" id="IPR007187">
    <property type="entry name" value="Nucleoporin_Nup133/Nup155_C"/>
</dbReference>
<evidence type="ECO:0000256" key="7">
    <source>
        <dbReference type="ARBA" id="ARBA00022816"/>
    </source>
</evidence>
<dbReference type="FunFam" id="1.25.40.450:FF:000001">
    <property type="entry name" value="Nuclear pore complex protein"/>
    <property type="match status" value="1"/>
</dbReference>
<evidence type="ECO:0000313" key="22">
    <source>
        <dbReference type="EnsemblMetazoa" id="XP_030852184"/>
    </source>
</evidence>
<evidence type="ECO:0000256" key="3">
    <source>
        <dbReference type="ARBA" id="ARBA00004620"/>
    </source>
</evidence>
<dbReference type="InterPro" id="IPR004870">
    <property type="entry name" value="Nucleoporin_Nup155"/>
</dbReference>
<evidence type="ECO:0000256" key="11">
    <source>
        <dbReference type="ARBA" id="ARBA00023136"/>
    </source>
</evidence>
<keyword evidence="5" id="KW-0813">Transport</keyword>
<evidence type="ECO:0000256" key="5">
    <source>
        <dbReference type="ARBA" id="ARBA00022448"/>
    </source>
</evidence>
<comment type="similarity">
    <text evidence="4">Belongs to the non-repetitive/WGA-negative nucleoporin family.</text>
</comment>
<dbReference type="SUPFAM" id="SSF69322">
    <property type="entry name" value="Tricorn protease domain 2"/>
    <property type="match status" value="1"/>
</dbReference>
<dbReference type="GO" id="GO:0051028">
    <property type="term" value="P:mRNA transport"/>
    <property type="evidence" value="ECO:0007669"/>
    <property type="project" value="UniProtKB-KW"/>
</dbReference>
<evidence type="ECO:0000256" key="10">
    <source>
        <dbReference type="ARBA" id="ARBA00023132"/>
    </source>
</evidence>
<evidence type="ECO:0000256" key="1">
    <source>
        <dbReference type="ARBA" id="ARBA00004335"/>
    </source>
</evidence>
<dbReference type="InterPro" id="IPR042533">
    <property type="entry name" value="Nucleoporin_Nup155_C_1"/>
</dbReference>
<feature type="region of interest" description="Disordered" evidence="19">
    <location>
        <begin position="621"/>
        <end position="644"/>
    </location>
</feature>
<evidence type="ECO:0000256" key="15">
    <source>
        <dbReference type="ARBA" id="ARBA00058219"/>
    </source>
</evidence>
<comment type="function">
    <text evidence="15">Essential component of nuclear pore complex. Could be essessential for embryogenesis. Nucleoporins may be involved both in binding and translocating proteins during nucleocytoplasmic transport.</text>
</comment>
<evidence type="ECO:0000256" key="12">
    <source>
        <dbReference type="ARBA" id="ARBA00023157"/>
    </source>
</evidence>
<keyword evidence="9" id="KW-0811">Translocation</keyword>
<dbReference type="RefSeq" id="XP_030852184.1">
    <property type="nucleotide sequence ID" value="XM_030996324.1"/>
</dbReference>
<evidence type="ECO:0000256" key="4">
    <source>
        <dbReference type="ARBA" id="ARBA00007373"/>
    </source>
</evidence>
<evidence type="ECO:0000256" key="18">
    <source>
        <dbReference type="ARBA" id="ARBA00078199"/>
    </source>
</evidence>
<keyword evidence="8" id="KW-0653">Protein transport</keyword>
<organism evidence="22 23">
    <name type="scientific">Strongylocentrotus purpuratus</name>
    <name type="common">Purple sea urchin</name>
    <dbReference type="NCBI Taxonomy" id="7668"/>
    <lineage>
        <taxon>Eukaryota</taxon>
        <taxon>Metazoa</taxon>
        <taxon>Echinodermata</taxon>
        <taxon>Eleutherozoa</taxon>
        <taxon>Echinozoa</taxon>
        <taxon>Echinoidea</taxon>
        <taxon>Euechinoidea</taxon>
        <taxon>Echinacea</taxon>
        <taxon>Camarodonta</taxon>
        <taxon>Echinidea</taxon>
        <taxon>Strongylocentrotidae</taxon>
        <taxon>Strongylocentrotus</taxon>
    </lineage>
</organism>
<dbReference type="GeneID" id="753562"/>
<reference evidence="22" key="2">
    <citation type="submission" date="2021-01" db="UniProtKB">
        <authorList>
            <consortium name="EnsemblMetazoa"/>
        </authorList>
    </citation>
    <scope>IDENTIFICATION</scope>
</reference>
<dbReference type="GO" id="GO:0006606">
    <property type="term" value="P:protein import into nucleus"/>
    <property type="evidence" value="ECO:0000318"/>
    <property type="project" value="GO_Central"/>
</dbReference>
<keyword evidence="13" id="KW-0325">Glycoprotein</keyword>
<keyword evidence="14" id="KW-0539">Nucleus</keyword>
<evidence type="ECO:0000256" key="14">
    <source>
        <dbReference type="ARBA" id="ARBA00023242"/>
    </source>
</evidence>
<evidence type="ECO:0000256" key="9">
    <source>
        <dbReference type="ARBA" id="ARBA00023010"/>
    </source>
</evidence>
<evidence type="ECO:0000313" key="23">
    <source>
        <dbReference type="Proteomes" id="UP000007110"/>
    </source>
</evidence>
<protein>
    <recommendedName>
        <fullName evidence="16">Nuclear pore complex protein Nup155</fullName>
    </recommendedName>
    <alternativeName>
        <fullName evidence="17">155 kDa nucleoporin</fullName>
    </alternativeName>
    <alternativeName>
        <fullName evidence="18">Nucleoporin Nup155</fullName>
    </alternativeName>
</protein>
<evidence type="ECO:0000259" key="21">
    <source>
        <dbReference type="Pfam" id="PF08801"/>
    </source>
</evidence>
<dbReference type="Pfam" id="PF08801">
    <property type="entry name" value="Nucleoporin_N"/>
    <property type="match status" value="1"/>
</dbReference>
<dbReference type="Gene3D" id="1.25.40.440">
    <property type="entry name" value="Nucleoporin, helical domain, central subdomain"/>
    <property type="match status" value="1"/>
</dbReference>
<accession>A0A7M7PKM2</accession>